<feature type="domain" description="Sialidase" evidence="1">
    <location>
        <begin position="73"/>
        <end position="342"/>
    </location>
</feature>
<dbReference type="AlphaFoldDB" id="A0A9X1TU30"/>
<dbReference type="Proteomes" id="UP001139411">
    <property type="component" value="Unassembled WGS sequence"/>
</dbReference>
<dbReference type="Pfam" id="PF13088">
    <property type="entry name" value="BNR_2"/>
    <property type="match status" value="1"/>
</dbReference>
<dbReference type="PANTHER" id="PTHR43752:SF2">
    <property type="entry name" value="BNR_ASP-BOX REPEAT FAMILY PROTEIN"/>
    <property type="match status" value="1"/>
</dbReference>
<name>A0A9X1TU30_9BACT</name>
<organism evidence="2 3">
    <name type="scientific">Dyadobacter chenhuakuii</name>
    <dbReference type="NCBI Taxonomy" id="2909339"/>
    <lineage>
        <taxon>Bacteria</taxon>
        <taxon>Pseudomonadati</taxon>
        <taxon>Bacteroidota</taxon>
        <taxon>Cytophagia</taxon>
        <taxon>Cytophagales</taxon>
        <taxon>Spirosomataceae</taxon>
        <taxon>Dyadobacter</taxon>
    </lineage>
</organism>
<gene>
    <name evidence="2" type="ORF">L0661_21385</name>
</gene>
<comment type="caution">
    <text evidence="2">The sequence shown here is derived from an EMBL/GenBank/DDBJ whole genome shotgun (WGS) entry which is preliminary data.</text>
</comment>
<evidence type="ECO:0000313" key="3">
    <source>
        <dbReference type="Proteomes" id="UP001139411"/>
    </source>
</evidence>
<dbReference type="Gene3D" id="2.120.10.10">
    <property type="match status" value="1"/>
</dbReference>
<dbReference type="PROSITE" id="PS51257">
    <property type="entry name" value="PROKAR_LIPOPROTEIN"/>
    <property type="match status" value="1"/>
</dbReference>
<dbReference type="SUPFAM" id="SSF50939">
    <property type="entry name" value="Sialidases"/>
    <property type="match status" value="1"/>
</dbReference>
<accession>A0A9X1TU30</accession>
<evidence type="ECO:0000259" key="1">
    <source>
        <dbReference type="Pfam" id="PF13088"/>
    </source>
</evidence>
<dbReference type="RefSeq" id="WP_235179207.1">
    <property type="nucleotide sequence ID" value="NZ_JAKFFV010000014.1"/>
</dbReference>
<protein>
    <submittedName>
        <fullName evidence="2">Exo-alpha-sialidase</fullName>
    </submittedName>
</protein>
<proteinExistence type="predicted"/>
<dbReference type="InterPro" id="IPR036278">
    <property type="entry name" value="Sialidase_sf"/>
</dbReference>
<dbReference type="InterPro" id="IPR011040">
    <property type="entry name" value="Sialidase"/>
</dbReference>
<reference evidence="2" key="1">
    <citation type="submission" date="2022-01" db="EMBL/GenBank/DDBJ databases">
        <title>Novel species in genus Dyadobacter.</title>
        <authorList>
            <person name="Ma C."/>
        </authorList>
    </citation>
    <scope>NUCLEOTIDE SEQUENCE</scope>
    <source>
        <strain evidence="2">CY357</strain>
    </source>
</reference>
<dbReference type="CDD" id="cd15482">
    <property type="entry name" value="Sialidase_non-viral"/>
    <property type="match status" value="1"/>
</dbReference>
<dbReference type="PANTHER" id="PTHR43752">
    <property type="entry name" value="BNR/ASP-BOX REPEAT FAMILY PROTEIN"/>
    <property type="match status" value="1"/>
</dbReference>
<dbReference type="EMBL" id="JAKFFV010000014">
    <property type="protein sequence ID" value="MCF2500889.1"/>
    <property type="molecule type" value="Genomic_DNA"/>
</dbReference>
<sequence>MRIPKNLCAGLLTGLLLSSVMLTSCNSKSSDKAENENKELKDSLASDKEFVFGDKRDFAQCHASTLVRLDNGQYLIAWFGGTEEKNPDVGIWVSKGQPGNWSAPKEVAKIREDAHWNPVLQKTSDGKIILYFKVGKEIAHWETWVKTSTDNGETWSDAYELVKGDKGGRGPVKDKLIELSNGDWLAGASNEVNRWEVFVDRSTDKGKTWKASPYFKIDTTEIKGKGAIQPTLWESKPGTVHMLVRTTGGVIGRSDSFDNGKTWSTIKKISLPNPNSGIDLAKLPDGTLVLAYNPNDKDWGSRSPLSLIMSYDNGQNWTDRIDIATGKKEDEYSYPAIISFGDSVAVTYTFNRRKIAFWSGSKKEIIELAAKNKTKAAQ</sequence>
<evidence type="ECO:0000313" key="2">
    <source>
        <dbReference type="EMBL" id="MCF2500889.1"/>
    </source>
</evidence>